<keyword evidence="5" id="KW-1185">Reference proteome</keyword>
<accession>A0AAV9QKN0</accession>
<protein>
    <recommendedName>
        <fullName evidence="3">Xylanolytic transcriptional activator regulatory domain-containing protein</fullName>
    </recommendedName>
</protein>
<dbReference type="EMBL" id="JAXLQG010000001">
    <property type="protein sequence ID" value="KAK5545057.1"/>
    <property type="molecule type" value="Genomic_DNA"/>
</dbReference>
<organism evidence="4 5">
    <name type="scientific">Vermiconidia calcicola</name>
    <dbReference type="NCBI Taxonomy" id="1690605"/>
    <lineage>
        <taxon>Eukaryota</taxon>
        <taxon>Fungi</taxon>
        <taxon>Dikarya</taxon>
        <taxon>Ascomycota</taxon>
        <taxon>Pezizomycotina</taxon>
        <taxon>Dothideomycetes</taxon>
        <taxon>Dothideomycetidae</taxon>
        <taxon>Mycosphaerellales</taxon>
        <taxon>Extremaceae</taxon>
        <taxon>Vermiconidia</taxon>
    </lineage>
</organism>
<feature type="domain" description="Xylanolytic transcriptional activator regulatory" evidence="3">
    <location>
        <begin position="230"/>
        <end position="301"/>
    </location>
</feature>
<dbReference type="GO" id="GO:0006351">
    <property type="term" value="P:DNA-templated transcription"/>
    <property type="evidence" value="ECO:0007669"/>
    <property type="project" value="InterPro"/>
</dbReference>
<dbReference type="PANTHER" id="PTHR47425:SF3">
    <property type="entry name" value="ZN(II)2CYS6 TRANSCRIPTION FACTOR (EUROFUNG)"/>
    <property type="match status" value="1"/>
</dbReference>
<keyword evidence="1" id="KW-0539">Nucleus</keyword>
<reference evidence="4 5" key="1">
    <citation type="submission" date="2023-06" db="EMBL/GenBank/DDBJ databases">
        <title>Black Yeasts Isolated from many extreme environments.</title>
        <authorList>
            <person name="Coleine C."/>
            <person name="Stajich J.E."/>
            <person name="Selbmann L."/>
        </authorList>
    </citation>
    <scope>NUCLEOTIDE SEQUENCE [LARGE SCALE GENOMIC DNA]</scope>
    <source>
        <strain evidence="4 5">CCFEE 5887</strain>
    </source>
</reference>
<feature type="compositionally biased region" description="Polar residues" evidence="2">
    <location>
        <begin position="15"/>
        <end position="24"/>
    </location>
</feature>
<feature type="region of interest" description="Disordered" evidence="2">
    <location>
        <begin position="1"/>
        <end position="34"/>
    </location>
</feature>
<evidence type="ECO:0000256" key="2">
    <source>
        <dbReference type="SAM" id="MobiDB-lite"/>
    </source>
</evidence>
<gene>
    <name evidence="4" type="ORF">LTR25_000064</name>
</gene>
<sequence>MGAPKSVSNIGDPDSASSLSQNPQLARDHPSTEVEDFESNVTGYRNIVEHSSAGARGSGTHIYVGEAQGFRYIFKAVKDHTIASTAHYIVPPPNKAILQPDDYAFLQAKGAFDIESDELRGELIARYFEYAHPMLPVIDPAVFFHQYELEGPTRVSTLLLQSMFLVASSYISPAGLRRSGAPSITSLKKRYYLRAKALYDFDYEADKTCLVQALLLMGYWYGNTHDRADSWHWIGIATSLSQTLGFHRDPGRSSIPLSQRRLWRRIWSCCFFRDRYVALGMGRPTRITAEDCDVPEVVVDDLFADHLSFLDVSASASATIQKCNQLSPIFVRMVQLAKIIEDVLACQYRPGKPPASGPGAQDLDVALQTWYTHLEPECRVDGVSLHADGQSKAETVTRLFLHVMYHAVVITLFKPFVFKKESNHHEAELVDYSPVVAWDKCVNSASTAMTLLTHLAENDLVGYLPPEAPPALIIIVSILFLERLWATGLKRLLATQKIDLAMLILRELEKKYFAARFIIAYFTEAFQKIRQGQEVAQGVLRIHPPPGVTAAELEEEQPSPQEREMQSFTIEDTSWNLPWLSSAEHNNPVDPSADWLSPDVSFLDLDAFFLGEQIPQQG</sequence>
<dbReference type="Pfam" id="PF04082">
    <property type="entry name" value="Fungal_trans"/>
    <property type="match status" value="1"/>
</dbReference>
<dbReference type="PANTHER" id="PTHR47425">
    <property type="entry name" value="FARB-RELATED"/>
    <property type="match status" value="1"/>
</dbReference>
<dbReference type="GO" id="GO:0003677">
    <property type="term" value="F:DNA binding"/>
    <property type="evidence" value="ECO:0007669"/>
    <property type="project" value="InterPro"/>
</dbReference>
<dbReference type="InterPro" id="IPR007219">
    <property type="entry name" value="XnlR_reg_dom"/>
</dbReference>
<dbReference type="SMART" id="SM00906">
    <property type="entry name" value="Fungal_trans"/>
    <property type="match status" value="1"/>
</dbReference>
<evidence type="ECO:0000313" key="4">
    <source>
        <dbReference type="EMBL" id="KAK5545057.1"/>
    </source>
</evidence>
<proteinExistence type="predicted"/>
<evidence type="ECO:0000259" key="3">
    <source>
        <dbReference type="SMART" id="SM00906"/>
    </source>
</evidence>
<dbReference type="Proteomes" id="UP001345827">
    <property type="component" value="Unassembled WGS sequence"/>
</dbReference>
<dbReference type="AlphaFoldDB" id="A0AAV9QKN0"/>
<dbReference type="GO" id="GO:0008270">
    <property type="term" value="F:zinc ion binding"/>
    <property type="evidence" value="ECO:0007669"/>
    <property type="project" value="InterPro"/>
</dbReference>
<dbReference type="InterPro" id="IPR052761">
    <property type="entry name" value="Fungal_Detox/Toxin_TFs"/>
</dbReference>
<name>A0AAV9QKN0_9PEZI</name>
<evidence type="ECO:0000256" key="1">
    <source>
        <dbReference type="ARBA" id="ARBA00023242"/>
    </source>
</evidence>
<comment type="caution">
    <text evidence="4">The sequence shown here is derived from an EMBL/GenBank/DDBJ whole genome shotgun (WGS) entry which is preliminary data.</text>
</comment>
<dbReference type="CDD" id="cd12148">
    <property type="entry name" value="fungal_TF_MHR"/>
    <property type="match status" value="1"/>
</dbReference>
<evidence type="ECO:0000313" key="5">
    <source>
        <dbReference type="Proteomes" id="UP001345827"/>
    </source>
</evidence>